<feature type="transmembrane region" description="Helical" evidence="12">
    <location>
        <begin position="201"/>
        <end position="221"/>
    </location>
</feature>
<evidence type="ECO:0000256" key="10">
    <source>
        <dbReference type="ARBA" id="ARBA00023303"/>
    </source>
</evidence>
<keyword evidence="9 12" id="KW-0472">Membrane</keyword>
<evidence type="ECO:0000256" key="4">
    <source>
        <dbReference type="ARBA" id="ARBA00022692"/>
    </source>
</evidence>
<protein>
    <recommendedName>
        <fullName evidence="17">Potassium channel KAT3</fullName>
    </recommendedName>
</protein>
<evidence type="ECO:0000256" key="5">
    <source>
        <dbReference type="ARBA" id="ARBA00022826"/>
    </source>
</evidence>
<dbReference type="GO" id="GO:0005249">
    <property type="term" value="F:voltage-gated potassium channel activity"/>
    <property type="evidence" value="ECO:0007669"/>
    <property type="project" value="InterPro"/>
</dbReference>
<organism evidence="15 16">
    <name type="scientific">Carya illinoinensis</name>
    <name type="common">Pecan</name>
    <dbReference type="NCBI Taxonomy" id="32201"/>
    <lineage>
        <taxon>Eukaryota</taxon>
        <taxon>Viridiplantae</taxon>
        <taxon>Streptophyta</taxon>
        <taxon>Embryophyta</taxon>
        <taxon>Tracheophyta</taxon>
        <taxon>Spermatophyta</taxon>
        <taxon>Magnoliopsida</taxon>
        <taxon>eudicotyledons</taxon>
        <taxon>Gunneridae</taxon>
        <taxon>Pentapetalae</taxon>
        <taxon>rosids</taxon>
        <taxon>fabids</taxon>
        <taxon>Fagales</taxon>
        <taxon>Juglandaceae</taxon>
        <taxon>Carya</taxon>
    </lineage>
</organism>
<dbReference type="InterPro" id="IPR005821">
    <property type="entry name" value="Ion_trans_dom"/>
</dbReference>
<comment type="caution">
    <text evidence="15">The sequence shown here is derived from an EMBL/GenBank/DDBJ whole genome shotgun (WGS) entry which is preliminary data.</text>
</comment>
<dbReference type="GO" id="GO:0034702">
    <property type="term" value="C:monoatomic ion channel complex"/>
    <property type="evidence" value="ECO:0007669"/>
    <property type="project" value="UniProtKB-KW"/>
</dbReference>
<feature type="transmembrane region" description="Helical" evidence="12">
    <location>
        <begin position="242"/>
        <end position="263"/>
    </location>
</feature>
<keyword evidence="10" id="KW-0407">Ion channel</keyword>
<keyword evidence="16" id="KW-1185">Reference proteome</keyword>
<feature type="transmembrane region" description="Helical" evidence="12">
    <location>
        <begin position="135"/>
        <end position="154"/>
    </location>
</feature>
<dbReference type="Pfam" id="PF11834">
    <property type="entry name" value="KHA"/>
    <property type="match status" value="1"/>
</dbReference>
<evidence type="ECO:0000256" key="6">
    <source>
        <dbReference type="ARBA" id="ARBA00022882"/>
    </source>
</evidence>
<dbReference type="InterPro" id="IPR021789">
    <property type="entry name" value="KHA_dom"/>
</dbReference>
<comment type="subcellular location">
    <subcellularLocation>
        <location evidence="1">Membrane</location>
        <topology evidence="1">Multi-pass membrane protein</topology>
    </subcellularLocation>
</comment>
<feature type="region of interest" description="Disordered" evidence="11">
    <location>
        <begin position="458"/>
        <end position="490"/>
    </location>
</feature>
<keyword evidence="4 12" id="KW-0812">Transmembrane</keyword>
<feature type="transmembrane region" description="Helical" evidence="12">
    <location>
        <begin position="57"/>
        <end position="74"/>
    </location>
</feature>
<evidence type="ECO:0008006" key="17">
    <source>
        <dbReference type="Google" id="ProtNLM"/>
    </source>
</evidence>
<sequence>MSETRSPLPLLFRRHSSGEIKNLTSVSSSLLPAFGTIVDEGHSQLKKYVIAPYDRRYRLWQTFLVVLVVYSAWASPFELAFGKVATGSLQPVDLVVDAFFVVDIILTFFVAYLDKSTYLLVDDRKKIALRYVKKLWLPMDVASTLPFQFLYRIFTGKVNRGDVFGFLNLLRLWRLRRVSELFTRLEKDTRFSYYWTRYCKLIAVTLFAVHSAGCFYYWLASSHGQPENTWIGSLVHDFKHRSIWLGYTYSMYWSIVTLTTVGYGDLHAVNTGEKIFNMLYMLFNISLTAYLIGNMTNLIVHGTARTFAMREAINQILNYGSKNRLPEGLREQMLAHMQLKFKTAELKQEAVLENLPKAIRSSVAQHLFRRTAENTYLFKGVSEDFIAQLVTEMKAEYFPPKVEIILQNEIATDFYILASGAVDILTYKNGTEQYLKGLKQEMLEEIPYVTELLGGLTTEHTAPNEGTHDHDHEASSYHGDPNVEGTEETSKSITSTFSIRVIVHGHHPNENAKEDDMMGKLINLPDSIEGLFRLAEKKFGKRGSKVLMADGSEVEELRALRENDHLFIF</sequence>
<keyword evidence="8 12" id="KW-1133">Transmembrane helix</keyword>
<comment type="similarity">
    <text evidence="2">Belongs to the potassium channel family. Plant (TC 1.A.1.4) subfamily.</text>
</comment>
<dbReference type="PROSITE" id="PS51490">
    <property type="entry name" value="KHA"/>
    <property type="match status" value="1"/>
</dbReference>
<evidence type="ECO:0000256" key="3">
    <source>
        <dbReference type="ARBA" id="ARBA00022538"/>
    </source>
</evidence>
<dbReference type="Pfam" id="PF00520">
    <property type="entry name" value="Ion_trans"/>
    <property type="match status" value="1"/>
</dbReference>
<dbReference type="InterPro" id="IPR000595">
    <property type="entry name" value="cNMP-bd_dom"/>
</dbReference>
<evidence type="ECO:0000259" key="13">
    <source>
        <dbReference type="PROSITE" id="PS50042"/>
    </source>
</evidence>
<evidence type="ECO:0000256" key="8">
    <source>
        <dbReference type="ARBA" id="ARBA00022989"/>
    </source>
</evidence>
<feature type="domain" description="KHA" evidence="14">
    <location>
        <begin position="500"/>
        <end position="569"/>
    </location>
</feature>
<accession>A0A8T1PHC7</accession>
<dbReference type="PROSITE" id="PS50042">
    <property type="entry name" value="CNMP_BINDING_3"/>
    <property type="match status" value="1"/>
</dbReference>
<evidence type="ECO:0000256" key="11">
    <source>
        <dbReference type="SAM" id="MobiDB-lite"/>
    </source>
</evidence>
<feature type="transmembrane region" description="Helical" evidence="12">
    <location>
        <begin position="94"/>
        <end position="114"/>
    </location>
</feature>
<proteinExistence type="inferred from homology"/>
<keyword evidence="6" id="KW-0813">Transport</keyword>
<evidence type="ECO:0000313" key="16">
    <source>
        <dbReference type="Proteomes" id="UP000811609"/>
    </source>
</evidence>
<feature type="domain" description="Cyclic nucleotide-binding" evidence="13">
    <location>
        <begin position="377"/>
        <end position="435"/>
    </location>
</feature>
<dbReference type="SMART" id="SM00100">
    <property type="entry name" value="cNMP"/>
    <property type="match status" value="1"/>
</dbReference>
<evidence type="ECO:0000256" key="7">
    <source>
        <dbReference type="ARBA" id="ARBA00022958"/>
    </source>
</evidence>
<reference evidence="15" key="1">
    <citation type="submission" date="2020-12" db="EMBL/GenBank/DDBJ databases">
        <title>WGS assembly of Carya illinoinensis cv. Pawnee.</title>
        <authorList>
            <person name="Platts A."/>
            <person name="Shu S."/>
            <person name="Wright S."/>
            <person name="Barry K."/>
            <person name="Edger P."/>
            <person name="Pires J.C."/>
            <person name="Schmutz J."/>
        </authorList>
    </citation>
    <scope>NUCLEOTIDE SEQUENCE</scope>
    <source>
        <tissue evidence="15">Leaf</tissue>
    </source>
</reference>
<keyword evidence="5" id="KW-0631">Potassium channel</keyword>
<keyword evidence="6" id="KW-0851">Voltage-gated channel</keyword>
<keyword evidence="7" id="KW-0630">Potassium</keyword>
<feature type="transmembrane region" description="Helical" evidence="12">
    <location>
        <begin position="275"/>
        <end position="300"/>
    </location>
</feature>
<dbReference type="PANTHER" id="PTHR45743">
    <property type="entry name" value="POTASSIUM CHANNEL AKT1"/>
    <property type="match status" value="1"/>
</dbReference>
<evidence type="ECO:0000256" key="2">
    <source>
        <dbReference type="ARBA" id="ARBA00007929"/>
    </source>
</evidence>
<evidence type="ECO:0000256" key="1">
    <source>
        <dbReference type="ARBA" id="ARBA00004141"/>
    </source>
</evidence>
<dbReference type="PANTHER" id="PTHR45743:SF27">
    <property type="entry name" value="POTASSIUM CHANNEL KAT3"/>
    <property type="match status" value="1"/>
</dbReference>
<dbReference type="FunFam" id="1.10.287.70:FF:000123">
    <property type="entry name" value="Potassium channel KAT3"/>
    <property type="match status" value="1"/>
</dbReference>
<dbReference type="AlphaFoldDB" id="A0A8T1PHC7"/>
<evidence type="ECO:0000256" key="9">
    <source>
        <dbReference type="ARBA" id="ARBA00023136"/>
    </source>
</evidence>
<keyword evidence="6" id="KW-0406">Ion transport</keyword>
<feature type="compositionally biased region" description="Basic and acidic residues" evidence="11">
    <location>
        <begin position="466"/>
        <end position="475"/>
    </location>
</feature>
<evidence type="ECO:0000259" key="14">
    <source>
        <dbReference type="PROSITE" id="PS51490"/>
    </source>
</evidence>
<gene>
    <name evidence="15" type="ORF">CIPAW_08G016900</name>
</gene>
<dbReference type="CDD" id="cd00038">
    <property type="entry name" value="CAP_ED"/>
    <property type="match status" value="1"/>
</dbReference>
<dbReference type="Proteomes" id="UP000811609">
    <property type="component" value="Chromosome 8"/>
</dbReference>
<evidence type="ECO:0000256" key="12">
    <source>
        <dbReference type="SAM" id="Phobius"/>
    </source>
</evidence>
<dbReference type="InterPro" id="IPR045319">
    <property type="entry name" value="KAT/AKT"/>
</dbReference>
<dbReference type="EMBL" id="CM031816">
    <property type="protein sequence ID" value="KAG6643876.1"/>
    <property type="molecule type" value="Genomic_DNA"/>
</dbReference>
<name>A0A8T1PHC7_CARIL</name>
<evidence type="ECO:0000313" key="15">
    <source>
        <dbReference type="EMBL" id="KAG6643876.1"/>
    </source>
</evidence>
<keyword evidence="3" id="KW-0633">Potassium transport</keyword>